<feature type="region of interest" description="Disordered" evidence="1">
    <location>
        <begin position="736"/>
        <end position="757"/>
    </location>
</feature>
<accession>A0A2H6KE80</accession>
<dbReference type="VEuPathDB" id="PiroplasmaDB:BOVATA_027890"/>
<protein>
    <submittedName>
        <fullName evidence="2">Zinc finger HIT domain-containing 3 isoform X2, putative</fullName>
    </submittedName>
</protein>
<sequence length="835" mass="92726">MVSFYELWSRGIDLWVTAVLKDLRRHRKKALLRLLATIARRRGYEAISEAIIHCRGDRLDPLMILLLRLCELSRFKDAAKSDSTNSPNLFKQQSQNGGDQRAKGESQAAMSATSTLSRCILSALTPLLLHVFVTRRKVPLKLQGLCHCYSAIMSDVMKFLENTGKTVSSRGLRCTKSATRSRTSRSFRRAGPVVGISASNKLDRSLLRSRAVLAWLRQADPSESASATEIVMRVKASSAGNGHLVDNVSGLQAVLVAVANSCNLESSAAIPSSLHQLHDQFPSSQTDIKARIENAIVYLQRIRSLDLDYKYTRSQMLRDAAKSYAALRQGREGRSDKPVREQTVWHTIKDHISRYPTIWRHHDPIATPSYCYDTAKTGPQCPPLDDAQVSTVVGRCLVFCGDHLSGFSKICSAVNHAGSGIRGPLHSRLLHLAAGAMVGSCPPEEDTGDTSILKLRTVDMAYYAFLRVVEAVCGTRLIAIEPRWLRPPSQLAVQWVVDDVMYSVAEHGISESEAQKDDVVDDTNVNDDAKVDMDKSNRATHETPVATTVTTPKRSSVKGFSSLLANRNAIVASLSESVGRRIYLSEDAALCILRAHATIFKVHFDHLREAFKDMHETFTATATSSDGEKESQGNRESLVAHVNELFAARRSDEDGSKRSLSRLMESYTLFAYARLVFSQLSLRTSNEMFPRAFWLSNRHMDLLGRRVRGDCPALYGGKRVRRTRISVNNHLREDNANRDWASDSAPNVLRTDGKETELSEPQITALKEDQKLRSMLSNKVLRKVLRKIASSPDPASAIAPYMRDEFFSGFVTQVLETLDAVNEPAADDPSALNKS</sequence>
<feature type="region of interest" description="Disordered" evidence="1">
    <location>
        <begin position="79"/>
        <end position="107"/>
    </location>
</feature>
<evidence type="ECO:0000313" key="3">
    <source>
        <dbReference type="Proteomes" id="UP000236319"/>
    </source>
</evidence>
<dbReference type="RefSeq" id="XP_028867539.1">
    <property type="nucleotide sequence ID" value="XM_029011706.1"/>
</dbReference>
<dbReference type="Proteomes" id="UP000236319">
    <property type="component" value="Unassembled WGS sequence"/>
</dbReference>
<comment type="caution">
    <text evidence="2">The sequence shown here is derived from an EMBL/GenBank/DDBJ whole genome shotgun (WGS) entry which is preliminary data.</text>
</comment>
<name>A0A2H6KE80_9APIC</name>
<dbReference type="EMBL" id="BDSA01000003">
    <property type="protein sequence ID" value="GBE61296.1"/>
    <property type="molecule type" value="Genomic_DNA"/>
</dbReference>
<keyword evidence="3" id="KW-1185">Reference proteome</keyword>
<dbReference type="GeneID" id="39875066"/>
<evidence type="ECO:0000256" key="1">
    <source>
        <dbReference type="SAM" id="MobiDB-lite"/>
    </source>
</evidence>
<dbReference type="AlphaFoldDB" id="A0A2H6KE80"/>
<reference evidence="2 3" key="1">
    <citation type="journal article" date="2017" name="BMC Genomics">
        <title>Whole-genome assembly of Babesia ovata and comparative genomics between closely related pathogens.</title>
        <authorList>
            <person name="Yamagishi J."/>
            <person name="Asada M."/>
            <person name="Hakimi H."/>
            <person name="Tanaka T.Q."/>
            <person name="Sugimoto C."/>
            <person name="Kawazu S."/>
        </authorList>
    </citation>
    <scope>NUCLEOTIDE SEQUENCE [LARGE SCALE GENOMIC DNA]</scope>
    <source>
        <strain evidence="2 3">Miyake</strain>
    </source>
</reference>
<gene>
    <name evidence="2" type="ORF">BOVATA_027890</name>
</gene>
<organism evidence="2 3">
    <name type="scientific">Babesia ovata</name>
    <dbReference type="NCBI Taxonomy" id="189622"/>
    <lineage>
        <taxon>Eukaryota</taxon>
        <taxon>Sar</taxon>
        <taxon>Alveolata</taxon>
        <taxon>Apicomplexa</taxon>
        <taxon>Aconoidasida</taxon>
        <taxon>Piroplasmida</taxon>
        <taxon>Babesiidae</taxon>
        <taxon>Babesia</taxon>
    </lineage>
</organism>
<evidence type="ECO:0000313" key="2">
    <source>
        <dbReference type="EMBL" id="GBE61296.1"/>
    </source>
</evidence>
<proteinExistence type="predicted"/>
<dbReference type="OrthoDB" id="366074at2759"/>
<feature type="compositionally biased region" description="Polar residues" evidence="1">
    <location>
        <begin position="81"/>
        <end position="98"/>
    </location>
</feature>